<dbReference type="EMBL" id="CAJOBA010008603">
    <property type="protein sequence ID" value="CAF3832449.1"/>
    <property type="molecule type" value="Genomic_DNA"/>
</dbReference>
<dbReference type="Proteomes" id="UP000677228">
    <property type="component" value="Unassembled WGS sequence"/>
</dbReference>
<evidence type="ECO:0000313" key="3">
    <source>
        <dbReference type="Proteomes" id="UP000682733"/>
    </source>
</evidence>
<dbReference type="Proteomes" id="UP000682733">
    <property type="component" value="Unassembled WGS sequence"/>
</dbReference>
<evidence type="ECO:0000313" key="2">
    <source>
        <dbReference type="EMBL" id="CAF3832449.1"/>
    </source>
</evidence>
<evidence type="ECO:0000313" key="1">
    <source>
        <dbReference type="EMBL" id="CAF1067613.1"/>
    </source>
</evidence>
<dbReference type="AlphaFoldDB" id="A0A8S2JZH1"/>
<reference evidence="2" key="1">
    <citation type="submission" date="2021-02" db="EMBL/GenBank/DDBJ databases">
        <authorList>
            <person name="Nowell W R."/>
        </authorList>
    </citation>
    <scope>NUCLEOTIDE SEQUENCE</scope>
</reference>
<sequence>MKYNVMDFGMKPGTRCTVKKIDFLDENNKKKVVNCYFTSGPDKDMSRELLNIALDLGCKVPAGCKLAELQEIVKQHQAFKQITKLEKLGIKYGVKIIFGPKYHCELNAIEGMWCYMTGYTRKNSDQTFNRMLLLIQGGKINFDQKQTRNANMSHTHTPNDPMAAVSAVASVLG</sequence>
<name>A0A8S2JZH1_9BILA</name>
<protein>
    <submittedName>
        <fullName evidence="2">Uncharacterized protein</fullName>
    </submittedName>
</protein>
<comment type="caution">
    <text evidence="2">The sequence shown here is derived from an EMBL/GenBank/DDBJ whole genome shotgun (WGS) entry which is preliminary data.</text>
</comment>
<organism evidence="2 3">
    <name type="scientific">Didymodactylos carnosus</name>
    <dbReference type="NCBI Taxonomy" id="1234261"/>
    <lineage>
        <taxon>Eukaryota</taxon>
        <taxon>Metazoa</taxon>
        <taxon>Spiralia</taxon>
        <taxon>Gnathifera</taxon>
        <taxon>Rotifera</taxon>
        <taxon>Eurotatoria</taxon>
        <taxon>Bdelloidea</taxon>
        <taxon>Philodinida</taxon>
        <taxon>Philodinidae</taxon>
        <taxon>Didymodactylos</taxon>
    </lineage>
</organism>
<dbReference type="EMBL" id="CAJNOK010008587">
    <property type="protein sequence ID" value="CAF1067613.1"/>
    <property type="molecule type" value="Genomic_DNA"/>
</dbReference>
<gene>
    <name evidence="1" type="ORF">OVA965_LOCUS17735</name>
    <name evidence="2" type="ORF">TMI583_LOCUS17747</name>
</gene>
<proteinExistence type="predicted"/>
<feature type="non-terminal residue" evidence="2">
    <location>
        <position position="173"/>
    </location>
</feature>
<accession>A0A8S2JZH1</accession>